<dbReference type="Proteomes" id="UP000192491">
    <property type="component" value="Unassembled WGS sequence"/>
</dbReference>
<protein>
    <recommendedName>
        <fullName evidence="2">Ditrans,polycis-undecaprenyl-diphosphate synthase ((2E,6E)-farnesyl-diphosphate specific)</fullName>
        <ecNumber evidence="2">2.5.1.31</ecNumber>
    </recommendedName>
    <alternativeName>
        <fullName evidence="2">Ditrans,polycis-undecaprenylcistransferase</fullName>
    </alternativeName>
    <alternativeName>
        <fullName evidence="2">Undecaprenyl diphosphate synthase</fullName>
        <shortName evidence="2">UDS</shortName>
    </alternativeName>
    <alternativeName>
        <fullName evidence="2">Undecaprenyl pyrophosphate synthase</fullName>
        <shortName evidence="2">UPP synthase</shortName>
    </alternativeName>
</protein>
<comment type="function">
    <text evidence="2">Catalyzes the sequential condensation of isopentenyl diphosphate (IPP) with (2E,6E)-farnesyl diphosphate (E,E-FPP) to yield (2Z,6Z,10Z,14Z,18Z,22Z,26Z,30Z,34E,38E)-undecaprenyl diphosphate (di-trans,octa-cis-UPP). UPP is the precursor of glycosyl carrier lipid in the biosynthesis of bacterial cell wall polysaccharide components such as peptidoglycan and lipopolysaccharide.</text>
</comment>
<dbReference type="GO" id="GO:0009252">
    <property type="term" value="P:peptidoglycan biosynthetic process"/>
    <property type="evidence" value="ECO:0007669"/>
    <property type="project" value="UniProtKB-UniRule"/>
</dbReference>
<dbReference type="STRING" id="1123401.GCA_000621325_00947"/>
<comment type="cofactor">
    <cofactor evidence="2">
        <name>Mg(2+)</name>
        <dbReference type="ChEBI" id="CHEBI:18420"/>
    </cofactor>
    <text evidence="2">Binds 2 magnesium ions per subunit.</text>
</comment>
<comment type="caution">
    <text evidence="3">The sequence shown here is derived from an EMBL/GenBank/DDBJ whole genome shotgun (WGS) entry which is preliminary data.</text>
</comment>
<dbReference type="InterPro" id="IPR036424">
    <property type="entry name" value="UPP_synth-like_sf"/>
</dbReference>
<name>A0A1Y1QUB7_9GAMM</name>
<evidence type="ECO:0000313" key="4">
    <source>
        <dbReference type="Proteomes" id="UP000192491"/>
    </source>
</evidence>
<dbReference type="CDD" id="cd00475">
    <property type="entry name" value="Cis_IPPS"/>
    <property type="match status" value="1"/>
</dbReference>
<keyword evidence="2" id="KW-0961">Cell wall biogenesis/degradation</keyword>
<feature type="binding site" evidence="2">
    <location>
        <position position="24"/>
    </location>
    <ligand>
        <name>substrate</name>
    </ligand>
</feature>
<dbReference type="AlphaFoldDB" id="A0A1Y1QUB7"/>
<dbReference type="SUPFAM" id="SSF64005">
    <property type="entry name" value="Undecaprenyl diphosphate synthase"/>
    <property type="match status" value="1"/>
</dbReference>
<comment type="subunit">
    <text evidence="2">Homodimer.</text>
</comment>
<feature type="binding site" evidence="2">
    <location>
        <position position="19"/>
    </location>
    <ligand>
        <name>Mg(2+)</name>
        <dbReference type="ChEBI" id="CHEBI:18420"/>
    </ligand>
</feature>
<comment type="catalytic activity">
    <reaction evidence="2">
        <text>8 isopentenyl diphosphate + (2E,6E)-farnesyl diphosphate = di-trans,octa-cis-undecaprenyl diphosphate + 8 diphosphate</text>
        <dbReference type="Rhea" id="RHEA:27551"/>
        <dbReference type="ChEBI" id="CHEBI:33019"/>
        <dbReference type="ChEBI" id="CHEBI:58405"/>
        <dbReference type="ChEBI" id="CHEBI:128769"/>
        <dbReference type="ChEBI" id="CHEBI:175763"/>
        <dbReference type="EC" id="2.5.1.31"/>
    </reaction>
</comment>
<dbReference type="Pfam" id="PF01255">
    <property type="entry name" value="Prenyltransf"/>
    <property type="match status" value="1"/>
</dbReference>
<dbReference type="HAMAP" id="MF_01139">
    <property type="entry name" value="ISPT"/>
    <property type="match status" value="1"/>
</dbReference>
<dbReference type="EMBL" id="MTEJ01000039">
    <property type="protein sequence ID" value="OQX13854.1"/>
    <property type="molecule type" value="Genomic_DNA"/>
</dbReference>
<dbReference type="NCBIfam" id="TIGR00055">
    <property type="entry name" value="uppS"/>
    <property type="match status" value="1"/>
</dbReference>
<dbReference type="PANTHER" id="PTHR10291:SF0">
    <property type="entry name" value="DEHYDRODOLICHYL DIPHOSPHATE SYNTHASE 2"/>
    <property type="match status" value="1"/>
</dbReference>
<dbReference type="GO" id="GO:0005829">
    <property type="term" value="C:cytosol"/>
    <property type="evidence" value="ECO:0007669"/>
    <property type="project" value="TreeGrafter"/>
</dbReference>
<evidence type="ECO:0000256" key="1">
    <source>
        <dbReference type="ARBA" id="ARBA00022679"/>
    </source>
</evidence>
<feature type="binding site" evidence="2">
    <location>
        <position position="187"/>
    </location>
    <ligand>
        <name>substrate</name>
    </ligand>
</feature>
<feature type="active site" evidence="2">
    <location>
        <position position="19"/>
    </location>
</feature>
<keyword evidence="2" id="KW-0460">Magnesium</keyword>
<feature type="binding site" evidence="2">
    <location>
        <position position="36"/>
    </location>
    <ligand>
        <name>substrate</name>
    </ligand>
</feature>
<keyword evidence="2" id="KW-0573">Peptidoglycan synthesis</keyword>
<keyword evidence="2" id="KW-0133">Cell shape</keyword>
<feature type="active site" description="Proton acceptor" evidence="2">
    <location>
        <position position="67"/>
    </location>
</feature>
<dbReference type="InterPro" id="IPR018520">
    <property type="entry name" value="UPP_synth-like_CS"/>
</dbReference>
<organism evidence="3 4">
    <name type="scientific">Thiothrix lacustris</name>
    <dbReference type="NCBI Taxonomy" id="525917"/>
    <lineage>
        <taxon>Bacteria</taxon>
        <taxon>Pseudomonadati</taxon>
        <taxon>Pseudomonadota</taxon>
        <taxon>Gammaproteobacteria</taxon>
        <taxon>Thiotrichales</taxon>
        <taxon>Thiotrichaceae</taxon>
        <taxon>Thiothrix</taxon>
    </lineage>
</organism>
<dbReference type="FunFam" id="3.40.1180.10:FF:000001">
    <property type="entry name" value="(2E,6E)-farnesyl-diphosphate-specific ditrans,polycis-undecaprenyl-diphosphate synthase"/>
    <property type="match status" value="1"/>
</dbReference>
<dbReference type="PANTHER" id="PTHR10291">
    <property type="entry name" value="DEHYDRODOLICHYL DIPHOSPHATE SYNTHASE FAMILY MEMBER"/>
    <property type="match status" value="1"/>
</dbReference>
<evidence type="ECO:0000313" key="3">
    <source>
        <dbReference type="EMBL" id="OQX13854.1"/>
    </source>
</evidence>
<dbReference type="GO" id="GO:0008834">
    <property type="term" value="F:ditrans,polycis-undecaprenyl-diphosphate synthase [(2E,6E)-farnesyl-diphosphate specific] activity"/>
    <property type="evidence" value="ECO:0007669"/>
    <property type="project" value="UniProtKB-UniRule"/>
</dbReference>
<dbReference type="PROSITE" id="PS01066">
    <property type="entry name" value="UPP_SYNTHASE"/>
    <property type="match status" value="1"/>
</dbReference>
<dbReference type="EC" id="2.5.1.31" evidence="2"/>
<keyword evidence="2" id="KW-0479">Metal-binding</keyword>
<dbReference type="InterPro" id="IPR001441">
    <property type="entry name" value="UPP_synth-like"/>
</dbReference>
<comment type="similarity">
    <text evidence="2">Belongs to the UPP synthase family.</text>
</comment>
<feature type="binding site" evidence="2">
    <location>
        <begin position="20"/>
        <end position="23"/>
    </location>
    <ligand>
        <name>substrate</name>
    </ligand>
</feature>
<feature type="binding site" evidence="2">
    <location>
        <position position="206"/>
    </location>
    <ligand>
        <name>Mg(2+)</name>
        <dbReference type="ChEBI" id="CHEBI:18420"/>
    </ligand>
</feature>
<sequence>MTTTIPKDAVPRHVAIVMDGNGRWAKARYLPRLMGHHRGVEAARKVIRACSSAGVECLTLFAFSSENWRRPEEEVSGLMSLFMSALERESAALFRHNVKMCFIGDRSGFSVSLQEKIQQVEAMTTSCTGMQLLIAANYGGRWDILQAVRTVASRIAGGELDAMTLDEAVFNDLLSTHGVPEPDLFIRTGGEKRISNFLMWQLAYAELYFTDVLWPEFDEQCLRDAFDDFVRRQRRFGMTGEQVSGGKHA</sequence>
<dbReference type="GO" id="GO:0016094">
    <property type="term" value="P:polyprenol biosynthetic process"/>
    <property type="evidence" value="ECO:0007669"/>
    <property type="project" value="TreeGrafter"/>
</dbReference>
<evidence type="ECO:0000256" key="2">
    <source>
        <dbReference type="HAMAP-Rule" id="MF_01139"/>
    </source>
</evidence>
<dbReference type="Gene3D" id="3.40.1180.10">
    <property type="entry name" value="Decaprenyl diphosphate synthase-like"/>
    <property type="match status" value="1"/>
</dbReference>
<reference evidence="3 4" key="1">
    <citation type="submission" date="2017-01" db="EMBL/GenBank/DDBJ databases">
        <title>Novel large sulfur bacteria in the metagenomes of groundwater-fed chemosynthetic microbial mats in the Lake Huron basin.</title>
        <authorList>
            <person name="Sharrar A.M."/>
            <person name="Flood B.E."/>
            <person name="Bailey J.V."/>
            <person name="Jones D.S."/>
            <person name="Biddanda B."/>
            <person name="Ruberg S.A."/>
            <person name="Marcus D.N."/>
            <person name="Dick G.J."/>
        </authorList>
    </citation>
    <scope>NUCLEOTIDE SEQUENCE [LARGE SCALE GENOMIC DNA]</scope>
    <source>
        <strain evidence="3">A8</strain>
    </source>
</reference>
<gene>
    <name evidence="2" type="primary">uppS</name>
    <name evidence="3" type="ORF">BWK73_11090</name>
</gene>
<dbReference type="GO" id="GO:0000287">
    <property type="term" value="F:magnesium ion binding"/>
    <property type="evidence" value="ECO:0007669"/>
    <property type="project" value="UniProtKB-UniRule"/>
</dbReference>
<feature type="binding site" evidence="2">
    <location>
        <position position="68"/>
    </location>
    <ligand>
        <name>substrate</name>
    </ligand>
</feature>
<feature type="binding site" evidence="2">
    <location>
        <position position="70"/>
    </location>
    <ligand>
        <name>substrate</name>
    </ligand>
</feature>
<dbReference type="GO" id="GO:0071555">
    <property type="term" value="P:cell wall organization"/>
    <property type="evidence" value="ECO:0007669"/>
    <property type="project" value="UniProtKB-KW"/>
</dbReference>
<dbReference type="GO" id="GO:0008360">
    <property type="term" value="P:regulation of cell shape"/>
    <property type="evidence" value="ECO:0007669"/>
    <property type="project" value="UniProtKB-KW"/>
</dbReference>
<feature type="binding site" evidence="2">
    <location>
        <begin position="193"/>
        <end position="195"/>
    </location>
    <ligand>
        <name>substrate</name>
    </ligand>
</feature>
<feature type="binding site" evidence="2">
    <location>
        <begin position="64"/>
        <end position="66"/>
    </location>
    <ligand>
        <name>substrate</name>
    </ligand>
</feature>
<accession>A0A1Y1QUB7</accession>
<proteinExistence type="inferred from homology"/>
<keyword evidence="1 2" id="KW-0808">Transferase</keyword>
<feature type="binding site" evidence="2">
    <location>
        <position position="32"/>
    </location>
    <ligand>
        <name>substrate</name>
    </ligand>
</feature>